<evidence type="ECO:0000313" key="1">
    <source>
        <dbReference type="EMBL" id="MPC76482.1"/>
    </source>
</evidence>
<dbReference type="Proteomes" id="UP000324222">
    <property type="component" value="Unassembled WGS sequence"/>
</dbReference>
<keyword evidence="2" id="KW-1185">Reference proteome</keyword>
<dbReference type="AlphaFoldDB" id="A0A5B7HYK2"/>
<reference evidence="1 2" key="1">
    <citation type="submission" date="2019-05" db="EMBL/GenBank/DDBJ databases">
        <title>Another draft genome of Portunus trituberculatus and its Hox gene families provides insights of decapod evolution.</title>
        <authorList>
            <person name="Jeong J.-H."/>
            <person name="Song I."/>
            <person name="Kim S."/>
            <person name="Choi T."/>
            <person name="Kim D."/>
            <person name="Ryu S."/>
            <person name="Kim W."/>
        </authorList>
    </citation>
    <scope>NUCLEOTIDE SEQUENCE [LARGE SCALE GENOMIC DNA]</scope>
    <source>
        <tissue evidence="1">Muscle</tissue>
    </source>
</reference>
<proteinExistence type="predicted"/>
<accession>A0A5B7HYK2</accession>
<organism evidence="1 2">
    <name type="scientific">Portunus trituberculatus</name>
    <name type="common">Swimming crab</name>
    <name type="synonym">Neptunus trituberculatus</name>
    <dbReference type="NCBI Taxonomy" id="210409"/>
    <lineage>
        <taxon>Eukaryota</taxon>
        <taxon>Metazoa</taxon>
        <taxon>Ecdysozoa</taxon>
        <taxon>Arthropoda</taxon>
        <taxon>Crustacea</taxon>
        <taxon>Multicrustacea</taxon>
        <taxon>Malacostraca</taxon>
        <taxon>Eumalacostraca</taxon>
        <taxon>Eucarida</taxon>
        <taxon>Decapoda</taxon>
        <taxon>Pleocyemata</taxon>
        <taxon>Brachyura</taxon>
        <taxon>Eubrachyura</taxon>
        <taxon>Portunoidea</taxon>
        <taxon>Portunidae</taxon>
        <taxon>Portuninae</taxon>
        <taxon>Portunus</taxon>
    </lineage>
</organism>
<gene>
    <name evidence="1" type="ORF">E2C01_070896</name>
</gene>
<comment type="caution">
    <text evidence="1">The sequence shown here is derived from an EMBL/GenBank/DDBJ whole genome shotgun (WGS) entry which is preliminary data.</text>
</comment>
<sequence>MLRWRLPLTMPLSRNDGSTHTRISCCEPLRYEAISMHQITHQSSCYTPHFPNYTRIQLHAIPQQFTAR</sequence>
<evidence type="ECO:0000313" key="2">
    <source>
        <dbReference type="Proteomes" id="UP000324222"/>
    </source>
</evidence>
<name>A0A5B7HYK2_PORTR</name>
<dbReference type="EMBL" id="VSRR010043486">
    <property type="protein sequence ID" value="MPC76482.1"/>
    <property type="molecule type" value="Genomic_DNA"/>
</dbReference>
<protein>
    <submittedName>
        <fullName evidence="1">Uncharacterized protein</fullName>
    </submittedName>
</protein>